<keyword evidence="3" id="KW-1185">Reference proteome</keyword>
<dbReference type="AlphaFoldDB" id="A0A183EGN4"/>
<feature type="transmembrane region" description="Helical" evidence="1">
    <location>
        <begin position="65"/>
        <end position="85"/>
    </location>
</feature>
<accession>A0A183EGN4</accession>
<evidence type="ECO:0000313" key="3">
    <source>
        <dbReference type="Proteomes" id="UP000271098"/>
    </source>
</evidence>
<evidence type="ECO:0000313" key="2">
    <source>
        <dbReference type="EMBL" id="VDN35359.1"/>
    </source>
</evidence>
<keyword evidence="1" id="KW-1133">Transmembrane helix</keyword>
<keyword evidence="1" id="KW-0812">Transmembrane</keyword>
<evidence type="ECO:0000256" key="1">
    <source>
        <dbReference type="SAM" id="Phobius"/>
    </source>
</evidence>
<dbReference type="WBParaSite" id="GPUH_0002015001-mRNA-1">
    <property type="protein sequence ID" value="GPUH_0002015001-mRNA-1"/>
    <property type="gene ID" value="GPUH_0002015001"/>
</dbReference>
<dbReference type="EMBL" id="UYRT01089822">
    <property type="protein sequence ID" value="VDN35359.1"/>
    <property type="molecule type" value="Genomic_DNA"/>
</dbReference>
<dbReference type="Proteomes" id="UP000271098">
    <property type="component" value="Unassembled WGS sequence"/>
</dbReference>
<organism evidence="4">
    <name type="scientific">Gongylonema pulchrum</name>
    <dbReference type="NCBI Taxonomy" id="637853"/>
    <lineage>
        <taxon>Eukaryota</taxon>
        <taxon>Metazoa</taxon>
        <taxon>Ecdysozoa</taxon>
        <taxon>Nematoda</taxon>
        <taxon>Chromadorea</taxon>
        <taxon>Rhabditida</taxon>
        <taxon>Spirurina</taxon>
        <taxon>Spiruromorpha</taxon>
        <taxon>Spiruroidea</taxon>
        <taxon>Gongylonematidae</taxon>
        <taxon>Gongylonema</taxon>
    </lineage>
</organism>
<reference evidence="4" key="1">
    <citation type="submission" date="2016-06" db="UniProtKB">
        <authorList>
            <consortium name="WormBaseParasite"/>
        </authorList>
    </citation>
    <scope>IDENTIFICATION</scope>
</reference>
<feature type="transmembrane region" description="Helical" evidence="1">
    <location>
        <begin position="151"/>
        <end position="171"/>
    </location>
</feature>
<proteinExistence type="predicted"/>
<sequence>MLFAEFFISTTVFYLFETHHLPFISASVGHCRLSTTPLLLKSTAIGSSDNSSNNKNRMLFNINRFHLFVLLTWQFSIFFASQMIFPIFSNYVPPWRCNANQSFSSNCTIFMSCKDSVQFDEDFIRQLSNMVGFAAHPPTGHRFTARYSSWVFFWAPYFSVHYLTHSAVVLLH</sequence>
<name>A0A183EGN4_9BILA</name>
<reference evidence="2 3" key="2">
    <citation type="submission" date="2018-11" db="EMBL/GenBank/DDBJ databases">
        <authorList>
            <consortium name="Pathogen Informatics"/>
        </authorList>
    </citation>
    <scope>NUCLEOTIDE SEQUENCE [LARGE SCALE GENOMIC DNA]</scope>
</reference>
<evidence type="ECO:0000313" key="4">
    <source>
        <dbReference type="WBParaSite" id="GPUH_0002015001-mRNA-1"/>
    </source>
</evidence>
<gene>
    <name evidence="2" type="ORF">GPUH_LOCUS20126</name>
</gene>
<keyword evidence="1" id="KW-0472">Membrane</keyword>
<dbReference type="OrthoDB" id="5296287at2759"/>
<protein>
    <submittedName>
        <fullName evidence="4">Innexin</fullName>
    </submittedName>
</protein>